<organism evidence="5 6">
    <name type="scientific">Legionella brunensis</name>
    <dbReference type="NCBI Taxonomy" id="29422"/>
    <lineage>
        <taxon>Bacteria</taxon>
        <taxon>Pseudomonadati</taxon>
        <taxon>Pseudomonadota</taxon>
        <taxon>Gammaproteobacteria</taxon>
        <taxon>Legionellales</taxon>
        <taxon>Legionellaceae</taxon>
        <taxon>Legionella</taxon>
    </lineage>
</organism>
<evidence type="ECO:0000259" key="4">
    <source>
        <dbReference type="PROSITE" id="PS50893"/>
    </source>
</evidence>
<dbReference type="Pfam" id="PF00005">
    <property type="entry name" value="ABC_tran"/>
    <property type="match status" value="2"/>
</dbReference>
<keyword evidence="6" id="KW-1185">Reference proteome</keyword>
<gene>
    <name evidence="5" type="primary">uup_1</name>
    <name evidence="5" type="ORF">Lbru_0765</name>
</gene>
<name>A0A0W0STY3_9GAMM</name>
<dbReference type="CDD" id="cd03221">
    <property type="entry name" value="ABCF_EF-3"/>
    <property type="match status" value="2"/>
</dbReference>
<keyword evidence="1" id="KW-0677">Repeat</keyword>
<feature type="domain" description="ABC transporter" evidence="4">
    <location>
        <begin position="277"/>
        <end position="482"/>
    </location>
</feature>
<dbReference type="STRING" id="29422.Lbru_0765"/>
<dbReference type="InterPro" id="IPR017871">
    <property type="entry name" value="ABC_transporter-like_CS"/>
</dbReference>
<dbReference type="SUPFAM" id="SSF52540">
    <property type="entry name" value="P-loop containing nucleoside triphosphate hydrolases"/>
    <property type="match status" value="2"/>
</dbReference>
<reference evidence="5 6" key="1">
    <citation type="submission" date="2015-11" db="EMBL/GenBank/DDBJ databases">
        <title>Genomic analysis of 38 Legionella species identifies large and diverse effector repertoires.</title>
        <authorList>
            <person name="Burstein D."/>
            <person name="Amaro F."/>
            <person name="Zusman T."/>
            <person name="Lifshitz Z."/>
            <person name="Cohen O."/>
            <person name="Gilbert J.A."/>
            <person name="Pupko T."/>
            <person name="Shuman H.A."/>
            <person name="Segal G."/>
        </authorList>
    </citation>
    <scope>NUCLEOTIDE SEQUENCE [LARGE SCALE GENOMIC DNA]</scope>
    <source>
        <strain evidence="5 6">ATCC 43878</strain>
    </source>
</reference>
<dbReference type="AlphaFoldDB" id="A0A0W0STY3"/>
<dbReference type="PROSITE" id="PS50893">
    <property type="entry name" value="ABC_TRANSPORTER_2"/>
    <property type="match status" value="2"/>
</dbReference>
<dbReference type="Proteomes" id="UP000054742">
    <property type="component" value="Unassembled WGS sequence"/>
</dbReference>
<keyword evidence="3 5" id="KW-0067">ATP-binding</keyword>
<comment type="caution">
    <text evidence="5">The sequence shown here is derived from an EMBL/GenBank/DDBJ whole genome shotgun (WGS) entry which is preliminary data.</text>
</comment>
<feature type="domain" description="ABC transporter" evidence="4">
    <location>
        <begin position="5"/>
        <end position="178"/>
    </location>
</feature>
<dbReference type="PANTHER" id="PTHR19211">
    <property type="entry name" value="ATP-BINDING TRANSPORT PROTEIN-RELATED"/>
    <property type="match status" value="1"/>
</dbReference>
<evidence type="ECO:0000256" key="2">
    <source>
        <dbReference type="ARBA" id="ARBA00022741"/>
    </source>
</evidence>
<keyword evidence="2" id="KW-0547">Nucleotide-binding</keyword>
<protein>
    <submittedName>
        <fullName evidence="5">ABC transporter ATP-binding protein Uup</fullName>
    </submittedName>
</protein>
<dbReference type="Gene3D" id="3.40.50.300">
    <property type="entry name" value="P-loop containing nucleotide triphosphate hydrolases"/>
    <property type="match status" value="3"/>
</dbReference>
<accession>A0A0W0STY3</accession>
<sequence>MHKPIRFKDVGLSFPNRQCFSDFSGQILYGSRIAIIGRNGAGKSTLLKIIFGTWDVYEGSVTLPDDICIGYLPQAIHAFETLSGGERLNRVLTEALCKAPNLLLLDEPTNHLDKTNRRSLINHLRHYRGTLILVTHDLELLDNMVDTIWHIQHGRLHVFNGNYDDYQRVLAHKAASIEQELGQLQQQKRETHLALMREQERNKRMRIRGEKSIAQRKWPTIRSQTKLGNAAKTGDRRLNQIREEKQELINQMSAIYQPEIIQPKFQMTPCPTQKTVITIKDASVSFDDGTVILRNIDFHMRSLERVAICGDNGSGKSTFVKAILAHDSLKKTGYWVLPNRANIGYLDQHYQNLHADKTVLEMVSSNMSHATNIELRKHLNDFLFRKNEEVETQIKYLSGGEMARLSLCCIAASPPTLLIMDEMTNNLDLETREHVIQVLKSYPGALVVISHDIDFLHAIHIETTYQIHQGQIKWTGAFERKK</sequence>
<dbReference type="InterPro" id="IPR050611">
    <property type="entry name" value="ABCF"/>
</dbReference>
<dbReference type="PROSITE" id="PS00211">
    <property type="entry name" value="ABC_TRANSPORTER_1"/>
    <property type="match status" value="1"/>
</dbReference>
<proteinExistence type="predicted"/>
<dbReference type="EMBL" id="LNXV01000004">
    <property type="protein sequence ID" value="KTC86824.1"/>
    <property type="molecule type" value="Genomic_DNA"/>
</dbReference>
<dbReference type="PATRIC" id="fig|29422.6.peg.799"/>
<dbReference type="GO" id="GO:0005524">
    <property type="term" value="F:ATP binding"/>
    <property type="evidence" value="ECO:0007669"/>
    <property type="project" value="UniProtKB-KW"/>
</dbReference>
<dbReference type="InterPro" id="IPR027417">
    <property type="entry name" value="P-loop_NTPase"/>
</dbReference>
<dbReference type="PANTHER" id="PTHR19211:SF6">
    <property type="entry name" value="BLL7188 PROTEIN"/>
    <property type="match status" value="1"/>
</dbReference>
<dbReference type="GO" id="GO:0016887">
    <property type="term" value="F:ATP hydrolysis activity"/>
    <property type="evidence" value="ECO:0007669"/>
    <property type="project" value="InterPro"/>
</dbReference>
<evidence type="ECO:0000313" key="5">
    <source>
        <dbReference type="EMBL" id="KTC86824.1"/>
    </source>
</evidence>
<dbReference type="InterPro" id="IPR003439">
    <property type="entry name" value="ABC_transporter-like_ATP-bd"/>
</dbReference>
<evidence type="ECO:0000256" key="3">
    <source>
        <dbReference type="ARBA" id="ARBA00022840"/>
    </source>
</evidence>
<dbReference type="InterPro" id="IPR003593">
    <property type="entry name" value="AAA+_ATPase"/>
</dbReference>
<evidence type="ECO:0000313" key="6">
    <source>
        <dbReference type="Proteomes" id="UP000054742"/>
    </source>
</evidence>
<dbReference type="SMART" id="SM00382">
    <property type="entry name" value="AAA"/>
    <property type="match status" value="2"/>
</dbReference>
<evidence type="ECO:0000256" key="1">
    <source>
        <dbReference type="ARBA" id="ARBA00022737"/>
    </source>
</evidence>